<dbReference type="FunFam" id="1.10.10.10:FF:000001">
    <property type="entry name" value="LysR family transcriptional regulator"/>
    <property type="match status" value="1"/>
</dbReference>
<protein>
    <submittedName>
        <fullName evidence="6">LysR family transcriptional regulator</fullName>
    </submittedName>
</protein>
<dbReference type="InterPro" id="IPR005119">
    <property type="entry name" value="LysR_subst-bd"/>
</dbReference>
<reference evidence="6 7" key="1">
    <citation type="submission" date="2018-02" db="EMBL/GenBank/DDBJ databases">
        <title>The draft genome of Phyllobacterium myrsinacearum DSM5892.</title>
        <authorList>
            <person name="Li L."/>
            <person name="Liu L."/>
            <person name="Zhang X."/>
            <person name="Wang T."/>
        </authorList>
    </citation>
    <scope>NUCLEOTIDE SEQUENCE [LARGE SCALE GENOMIC DNA]</scope>
    <source>
        <strain evidence="6 7">DSM 5892</strain>
    </source>
</reference>
<comment type="caution">
    <text evidence="6">The sequence shown here is derived from an EMBL/GenBank/DDBJ whole genome shotgun (WGS) entry which is preliminary data.</text>
</comment>
<gene>
    <name evidence="6" type="ORF">C5750_07190</name>
</gene>
<dbReference type="Proteomes" id="UP000238563">
    <property type="component" value="Unassembled WGS sequence"/>
</dbReference>
<dbReference type="Pfam" id="PF00126">
    <property type="entry name" value="HTH_1"/>
    <property type="match status" value="1"/>
</dbReference>
<dbReference type="PANTHER" id="PTHR30126:SF39">
    <property type="entry name" value="HTH-TYPE TRANSCRIPTIONAL REGULATOR CYSL"/>
    <property type="match status" value="1"/>
</dbReference>
<evidence type="ECO:0000256" key="4">
    <source>
        <dbReference type="ARBA" id="ARBA00023163"/>
    </source>
</evidence>
<name>A0A2S9JQZ1_9HYPH</name>
<evidence type="ECO:0000313" key="7">
    <source>
        <dbReference type="Proteomes" id="UP000238563"/>
    </source>
</evidence>
<evidence type="ECO:0000256" key="1">
    <source>
        <dbReference type="ARBA" id="ARBA00009437"/>
    </source>
</evidence>
<dbReference type="PRINTS" id="PR00039">
    <property type="entry name" value="HTHLYSR"/>
</dbReference>
<keyword evidence="2" id="KW-0805">Transcription regulation</keyword>
<dbReference type="InterPro" id="IPR036388">
    <property type="entry name" value="WH-like_DNA-bd_sf"/>
</dbReference>
<keyword evidence="4" id="KW-0804">Transcription</keyword>
<sequence>MTFEQLSIFVAVAEREHLTKAAAAIGLTPSAVSASIKALEAFYGVQLFHRVGRGIELTKAGRIFVAEAQATLARARSAALVLSELGALERGTLDVYASQTIASYWLPQRLMRFHRAFPGIDIRLTVGNTKTVSQAVHDGLAEVGFVEGTINDPALSSRPVAQDAMVVVVSPSHPFANRKGVKGEELLTETQWIMREAGSGTRSEFEAALTAGGCDLSCLKIAMTLPSNEAVLSALLEGSCAAALSSIVSASFVRQGDLTIVDFSLPPRAFTALRHKERHQSQAAAKLMEMCLAV</sequence>
<dbReference type="InterPro" id="IPR036390">
    <property type="entry name" value="WH_DNA-bd_sf"/>
</dbReference>
<dbReference type="PROSITE" id="PS50931">
    <property type="entry name" value="HTH_LYSR"/>
    <property type="match status" value="1"/>
</dbReference>
<proteinExistence type="inferred from homology"/>
<evidence type="ECO:0000313" key="6">
    <source>
        <dbReference type="EMBL" id="PRD55601.1"/>
    </source>
</evidence>
<dbReference type="OrthoDB" id="9808620at2"/>
<dbReference type="AlphaFoldDB" id="A0A2S9JQZ1"/>
<dbReference type="EMBL" id="PVBT01000002">
    <property type="protein sequence ID" value="PRD55601.1"/>
    <property type="molecule type" value="Genomic_DNA"/>
</dbReference>
<accession>A0A2S9JQZ1</accession>
<dbReference type="RefSeq" id="WP_105733829.1">
    <property type="nucleotide sequence ID" value="NZ_PVBT01000002.1"/>
</dbReference>
<feature type="domain" description="HTH lysR-type" evidence="5">
    <location>
        <begin position="1"/>
        <end position="58"/>
    </location>
</feature>
<dbReference type="GO" id="GO:0000976">
    <property type="term" value="F:transcription cis-regulatory region binding"/>
    <property type="evidence" value="ECO:0007669"/>
    <property type="project" value="TreeGrafter"/>
</dbReference>
<evidence type="ECO:0000256" key="3">
    <source>
        <dbReference type="ARBA" id="ARBA00023125"/>
    </source>
</evidence>
<dbReference type="SUPFAM" id="SSF46785">
    <property type="entry name" value="Winged helix' DNA-binding domain"/>
    <property type="match status" value="1"/>
</dbReference>
<dbReference type="InterPro" id="IPR000847">
    <property type="entry name" value="LysR_HTH_N"/>
</dbReference>
<dbReference type="GO" id="GO:0003700">
    <property type="term" value="F:DNA-binding transcription factor activity"/>
    <property type="evidence" value="ECO:0007669"/>
    <property type="project" value="InterPro"/>
</dbReference>
<dbReference type="Gene3D" id="3.40.190.290">
    <property type="match status" value="1"/>
</dbReference>
<organism evidence="6 7">
    <name type="scientific">Phyllobacterium myrsinacearum</name>
    <dbReference type="NCBI Taxonomy" id="28101"/>
    <lineage>
        <taxon>Bacteria</taxon>
        <taxon>Pseudomonadati</taxon>
        <taxon>Pseudomonadota</taxon>
        <taxon>Alphaproteobacteria</taxon>
        <taxon>Hyphomicrobiales</taxon>
        <taxon>Phyllobacteriaceae</taxon>
        <taxon>Phyllobacterium</taxon>
    </lineage>
</organism>
<evidence type="ECO:0000256" key="2">
    <source>
        <dbReference type="ARBA" id="ARBA00023015"/>
    </source>
</evidence>
<dbReference type="Pfam" id="PF03466">
    <property type="entry name" value="LysR_substrate"/>
    <property type="match status" value="1"/>
</dbReference>
<dbReference type="Gene3D" id="1.10.10.10">
    <property type="entry name" value="Winged helix-like DNA-binding domain superfamily/Winged helix DNA-binding domain"/>
    <property type="match status" value="1"/>
</dbReference>
<keyword evidence="7" id="KW-1185">Reference proteome</keyword>
<keyword evidence="3" id="KW-0238">DNA-binding</keyword>
<evidence type="ECO:0000259" key="5">
    <source>
        <dbReference type="PROSITE" id="PS50931"/>
    </source>
</evidence>
<dbReference type="CDD" id="cd08420">
    <property type="entry name" value="PBP2_CysL_like"/>
    <property type="match status" value="1"/>
</dbReference>
<dbReference type="SUPFAM" id="SSF53850">
    <property type="entry name" value="Periplasmic binding protein-like II"/>
    <property type="match status" value="1"/>
</dbReference>
<dbReference type="PANTHER" id="PTHR30126">
    <property type="entry name" value="HTH-TYPE TRANSCRIPTIONAL REGULATOR"/>
    <property type="match status" value="1"/>
</dbReference>
<comment type="similarity">
    <text evidence="1">Belongs to the LysR transcriptional regulatory family.</text>
</comment>